<dbReference type="AlphaFoldDB" id="V5WIM6"/>
<evidence type="ECO:0000313" key="1">
    <source>
        <dbReference type="EMBL" id="AHC15480.1"/>
    </source>
</evidence>
<dbReference type="KEGG" id="slr:L21SP2_2113"/>
<organism evidence="1 2">
    <name type="scientific">Salinispira pacifica</name>
    <dbReference type="NCBI Taxonomy" id="1307761"/>
    <lineage>
        <taxon>Bacteria</taxon>
        <taxon>Pseudomonadati</taxon>
        <taxon>Spirochaetota</taxon>
        <taxon>Spirochaetia</taxon>
        <taxon>Spirochaetales</taxon>
        <taxon>Spirochaetaceae</taxon>
        <taxon>Salinispira</taxon>
    </lineage>
</organism>
<dbReference type="HOGENOM" id="CLU_2587701_0_0_12"/>
<dbReference type="RefSeq" id="WP_024268384.1">
    <property type="nucleotide sequence ID" value="NC_023035.1"/>
</dbReference>
<dbReference type="Proteomes" id="UP000018680">
    <property type="component" value="Chromosome"/>
</dbReference>
<evidence type="ECO:0000313" key="2">
    <source>
        <dbReference type="Proteomes" id="UP000018680"/>
    </source>
</evidence>
<proteinExistence type="predicted"/>
<keyword evidence="2" id="KW-1185">Reference proteome</keyword>
<name>V5WIM6_9SPIO</name>
<accession>V5WIM6</accession>
<dbReference type="EMBL" id="CP006939">
    <property type="protein sequence ID" value="AHC15480.1"/>
    <property type="molecule type" value="Genomic_DNA"/>
</dbReference>
<protein>
    <submittedName>
        <fullName evidence="1">Uncharacterized protein</fullName>
    </submittedName>
</protein>
<dbReference type="OrthoDB" id="371306at2"/>
<gene>
    <name evidence="1" type="ORF">L21SP2_2113</name>
</gene>
<reference evidence="1 2" key="1">
    <citation type="journal article" date="2015" name="Stand. Genomic Sci.">
        <title>Complete genome sequence and description of Salinispira pacifica gen. nov., sp. nov., a novel spirochaete isolated form a hypersaline microbial mat.</title>
        <authorList>
            <person name="Ben Hania W."/>
            <person name="Joseph M."/>
            <person name="Schumann P."/>
            <person name="Bunk B."/>
            <person name="Fiebig A."/>
            <person name="Sproer C."/>
            <person name="Klenk H.P."/>
            <person name="Fardeau M.L."/>
            <person name="Spring S."/>
        </authorList>
    </citation>
    <scope>NUCLEOTIDE SEQUENCE [LARGE SCALE GENOMIC DNA]</scope>
    <source>
        <strain evidence="1 2">L21-RPul-D2</strain>
    </source>
</reference>
<sequence>METTIRPEELIAEIYRQLHEAQSRGKNPDTVLMSLDQYRLLDWYRNFLGETPEGGAEYLEKYAVFGLEILIEQVESPQVQ</sequence>